<keyword evidence="3" id="KW-0132">Cell division</keyword>
<dbReference type="PANTHER" id="PTHR12830">
    <property type="entry name" value="ANAPHASE-PROMOTING COMPLEX SUBUNIT 5"/>
    <property type="match status" value="1"/>
</dbReference>
<evidence type="ECO:0000256" key="4">
    <source>
        <dbReference type="ARBA" id="ARBA00022776"/>
    </source>
</evidence>
<evidence type="ECO:0000256" key="8">
    <source>
        <dbReference type="ARBA" id="ARBA00045696"/>
    </source>
</evidence>
<evidence type="ECO:0000259" key="9">
    <source>
        <dbReference type="Pfam" id="PF12862"/>
    </source>
</evidence>
<dbReference type="InterPro" id="IPR011990">
    <property type="entry name" value="TPR-like_helical_dom_sf"/>
</dbReference>
<evidence type="ECO:0000256" key="7">
    <source>
        <dbReference type="ARBA" id="ARBA00031069"/>
    </source>
</evidence>
<evidence type="ECO:0000256" key="6">
    <source>
        <dbReference type="ARBA" id="ARBA00023306"/>
    </source>
</evidence>
<evidence type="ECO:0000313" key="11">
    <source>
        <dbReference type="Proteomes" id="UP001338582"/>
    </source>
</evidence>
<name>A0AAX4HFT0_9ASCO</name>
<dbReference type="Pfam" id="PF12862">
    <property type="entry name" value="ANAPC5"/>
    <property type="match status" value="1"/>
</dbReference>
<dbReference type="GeneID" id="88175691"/>
<dbReference type="GO" id="GO:0070979">
    <property type="term" value="P:protein K11-linked ubiquitination"/>
    <property type="evidence" value="ECO:0007669"/>
    <property type="project" value="TreeGrafter"/>
</dbReference>
<dbReference type="RefSeq" id="XP_062879631.1">
    <property type="nucleotide sequence ID" value="XM_063023561.1"/>
</dbReference>
<keyword evidence="11" id="KW-1185">Reference proteome</keyword>
<keyword evidence="6" id="KW-0131">Cell cycle</keyword>
<dbReference type="AlphaFoldDB" id="A0AAX4HFT0"/>
<protein>
    <recommendedName>
        <fullName evidence="2">Anaphase-promoting complex subunit 5</fullName>
    </recommendedName>
    <alternativeName>
        <fullName evidence="7">Cyclosome subunit 5</fullName>
    </alternativeName>
</protein>
<evidence type="ECO:0000256" key="1">
    <source>
        <dbReference type="ARBA" id="ARBA00007450"/>
    </source>
</evidence>
<dbReference type="SUPFAM" id="SSF48452">
    <property type="entry name" value="TPR-like"/>
    <property type="match status" value="1"/>
</dbReference>
<dbReference type="InterPro" id="IPR037679">
    <property type="entry name" value="Apc5"/>
</dbReference>
<evidence type="ECO:0000256" key="2">
    <source>
        <dbReference type="ARBA" id="ARBA00016066"/>
    </source>
</evidence>
<sequence length="826" mass="94118">MQARPTSDDKLSPAKVAVLILIYLYLNEELPNKRQIVVFLGTQLEGLPIVHDNKLVLLSSLEAFCDAIEASSVKKTRESDDSERFLQFKHKFLTIAWDISSADLIQQLSMDAFRRTAEPLCVVALLRFQVSTRSPIGRFVRTMAASLKLLQFEESSELVEGFRRFRASTEGVFKELRGRGYPDPTPLSKYHSPTSEPLFETWNSLLRKTKRQEDSSEINGDSSKDLAFYAALDASLKSSLPVESTKTEETAAEATLVTIPDMDLLVKEQIRLLESFGTPTPDFLRNIIYQMATPHSVSVYNSMPSLHYLQYLENLCRGEYHEAFDSLHKYFDYMVSQGSKYFYHFALVSKASLHQHFGEDEEALDSMEEAISIARENHDNSTLTYILSWLYDFMRRKPALWNSRIFRQIKNELRLLDYLVKKSLSVSLSLAAVSYRFEVDYLLNGQCHFSRYYESLFKAGYFAIHDSVSSFIGVCHTSSNLWKNVGYPHLSQLYTELGLQYSKLHGLVRDMLMFEMGQAWCRYSLGDSDIALPDMKSSLELCNSNVAQLRSIRILLQLRQTEVALGKGRVRLAQELLLYLPESHELEQKCLVEKIRVQVLLKLAQGNYAEALICVSEHIGDMDQFRSNLRPDVVHLLELNLLKAAVLIQSGVPVRAFSLVLQQLEIANQLGLRFLMARGYVYLIQILNSLGQPGDALDMANSVLALVNSVGNIEIKSNLFFQMATSHHKFLESGEFSKTTSKTALFAQFLNYLSLAIAGFKKSVNLGLLVNSFELEDQMAATALQHPEIRNSKPFEDFRKHLQMGLDILRRRAFDECEYGYLRKSK</sequence>
<gene>
    <name evidence="10" type="ORF">PUMCH_004631</name>
</gene>
<dbReference type="EMBL" id="CP138899">
    <property type="protein sequence ID" value="WPK27253.1"/>
    <property type="molecule type" value="Genomic_DNA"/>
</dbReference>
<reference evidence="10 11" key="1">
    <citation type="submission" date="2023-10" db="EMBL/GenBank/DDBJ databases">
        <title>Draft Genome Sequence of Candida saopaulonensis from a very Premature Infant with Sepsis.</title>
        <authorList>
            <person name="Ning Y."/>
            <person name="Dai R."/>
            <person name="Xiao M."/>
            <person name="Xu Y."/>
            <person name="Yan Q."/>
            <person name="Zhang L."/>
        </authorList>
    </citation>
    <scope>NUCLEOTIDE SEQUENCE [LARGE SCALE GENOMIC DNA]</scope>
    <source>
        <strain evidence="10 11">19XY460</strain>
    </source>
</reference>
<organism evidence="10 11">
    <name type="scientific">Australozyma saopauloensis</name>
    <dbReference type="NCBI Taxonomy" id="291208"/>
    <lineage>
        <taxon>Eukaryota</taxon>
        <taxon>Fungi</taxon>
        <taxon>Dikarya</taxon>
        <taxon>Ascomycota</taxon>
        <taxon>Saccharomycotina</taxon>
        <taxon>Pichiomycetes</taxon>
        <taxon>Metschnikowiaceae</taxon>
        <taxon>Australozyma</taxon>
    </lineage>
</organism>
<dbReference type="GO" id="GO:0005680">
    <property type="term" value="C:anaphase-promoting complex"/>
    <property type="evidence" value="ECO:0007669"/>
    <property type="project" value="InterPro"/>
</dbReference>
<dbReference type="GO" id="GO:0045842">
    <property type="term" value="P:positive regulation of mitotic metaphase/anaphase transition"/>
    <property type="evidence" value="ECO:0007669"/>
    <property type="project" value="TreeGrafter"/>
</dbReference>
<evidence type="ECO:0000256" key="5">
    <source>
        <dbReference type="ARBA" id="ARBA00022786"/>
    </source>
</evidence>
<dbReference type="GO" id="GO:0031145">
    <property type="term" value="P:anaphase-promoting complex-dependent catabolic process"/>
    <property type="evidence" value="ECO:0007669"/>
    <property type="project" value="TreeGrafter"/>
</dbReference>
<comment type="function">
    <text evidence="8">Component of the anaphase promoting complex/cyclosome (APC/C), a cell cycle-regulated E3 ubiquitin ligase that controls progression through mitosis and the G1 phase of the cell cycle. The APC/C complex acts by mediating ubiquitination and subsequent degradation of target proteins: it mainly mediates the formation of 'Lys-11'-linked polyubiquitin chains and, to a lower extent, the formation of 'Lys-48'- and 'Lys-63'-linked polyubiquitin chains. The APC/C complex catalyzes assembly of branched 'Lys-11'-/'Lys-48'-linked branched ubiquitin chains on target proteins.</text>
</comment>
<dbReference type="Gene3D" id="1.25.40.10">
    <property type="entry name" value="Tetratricopeptide repeat domain"/>
    <property type="match status" value="1"/>
</dbReference>
<evidence type="ECO:0000256" key="3">
    <source>
        <dbReference type="ARBA" id="ARBA00022618"/>
    </source>
</evidence>
<keyword evidence="5" id="KW-0833">Ubl conjugation pathway</keyword>
<feature type="domain" description="Anaphase-promoting complex subunit 5" evidence="9">
    <location>
        <begin position="307"/>
        <end position="396"/>
    </location>
</feature>
<comment type="similarity">
    <text evidence="1">Belongs to the APC5 family.</text>
</comment>
<dbReference type="PANTHER" id="PTHR12830:SF9">
    <property type="entry name" value="ANAPHASE-PROMOTING COMPLEX SUBUNIT 5"/>
    <property type="match status" value="1"/>
</dbReference>
<dbReference type="GO" id="GO:0051301">
    <property type="term" value="P:cell division"/>
    <property type="evidence" value="ECO:0007669"/>
    <property type="project" value="UniProtKB-KW"/>
</dbReference>
<dbReference type="InterPro" id="IPR026000">
    <property type="entry name" value="Apc5_dom"/>
</dbReference>
<accession>A0AAX4HFT0</accession>
<dbReference type="Proteomes" id="UP001338582">
    <property type="component" value="Chromosome 6"/>
</dbReference>
<dbReference type="KEGG" id="asau:88175691"/>
<evidence type="ECO:0000313" key="10">
    <source>
        <dbReference type="EMBL" id="WPK27253.1"/>
    </source>
</evidence>
<keyword evidence="4" id="KW-0498">Mitosis</keyword>
<proteinExistence type="inferred from homology"/>